<accession>A0A2Z4BVC2</accession>
<keyword evidence="1" id="KW-0808">Transferase</keyword>
<dbReference type="RefSeq" id="WP_137379541.1">
    <property type="nucleotide sequence ID" value="NZ_CP099382.1"/>
</dbReference>
<dbReference type="EMBL" id="MH325890">
    <property type="protein sequence ID" value="AWU66610.1"/>
    <property type="molecule type" value="Genomic_DNA"/>
</dbReference>
<dbReference type="PANTHER" id="PTHR43591">
    <property type="entry name" value="METHYLTRANSFERASE"/>
    <property type="match status" value="1"/>
</dbReference>
<proteinExistence type="predicted"/>
<reference evidence="1" key="1">
    <citation type="submission" date="2018-05" db="EMBL/GenBank/DDBJ databases">
        <authorList>
            <person name="Lanie J.A."/>
            <person name="Ng W.-L."/>
            <person name="Kazmierczak K.M."/>
            <person name="Andrzejewski T.M."/>
            <person name="Davidsen T.M."/>
            <person name="Wayne K.J."/>
            <person name="Tettelin H."/>
            <person name="Glass J.I."/>
            <person name="Rusch D."/>
            <person name="Podicherti R."/>
            <person name="Tsui H.-C.T."/>
            <person name="Winkler M.E."/>
        </authorList>
    </citation>
    <scope>NUCLEOTIDE SEQUENCE</scope>
    <source>
        <strain evidence="1">O8_G3518</strain>
    </source>
</reference>
<gene>
    <name evidence="1" type="primary">orf5</name>
</gene>
<evidence type="ECO:0000313" key="1">
    <source>
        <dbReference type="EMBL" id="AWU66610.1"/>
    </source>
</evidence>
<dbReference type="SUPFAM" id="SSF53335">
    <property type="entry name" value="S-adenosyl-L-methionine-dependent methyltransferases"/>
    <property type="match status" value="1"/>
</dbReference>
<dbReference type="Gene3D" id="3.40.50.150">
    <property type="entry name" value="Vaccinia Virus protein VP39"/>
    <property type="match status" value="1"/>
</dbReference>
<name>A0A2Z4BVC2_CITBR</name>
<organism evidence="1">
    <name type="scientific">Citrobacter braakii</name>
    <dbReference type="NCBI Taxonomy" id="57706"/>
    <lineage>
        <taxon>Bacteria</taxon>
        <taxon>Pseudomonadati</taxon>
        <taxon>Pseudomonadota</taxon>
        <taxon>Gammaproteobacteria</taxon>
        <taxon>Enterobacterales</taxon>
        <taxon>Enterobacteriaceae</taxon>
        <taxon>Citrobacter</taxon>
        <taxon>Citrobacter freundii complex</taxon>
    </lineage>
</organism>
<keyword evidence="1" id="KW-0489">Methyltransferase</keyword>
<dbReference type="GO" id="GO:0032259">
    <property type="term" value="P:methylation"/>
    <property type="evidence" value="ECO:0007669"/>
    <property type="project" value="UniProtKB-KW"/>
</dbReference>
<dbReference type="CDD" id="cd02440">
    <property type="entry name" value="AdoMet_MTases"/>
    <property type="match status" value="1"/>
</dbReference>
<sequence length="351" mass="39683">MKDSFYSSFEGMHRGDREDIKNRLCVYLPFLRPFSLTSSDRVLLDLGCGRGEWLELVTTEGFTAKGADLDEGMLSYCNDLGLDVVQDDAISFLKQFPDDSIDVVSSFHVIEHIGFDNVKLLIEQALRVLKPGGIIILETPNPENIVVASSSFYLDPTHIKPIPNQLLSFLTEYIGFARTKVLRLQENKLLHSKDDIELIDVIAGVSPDYSVVAQKKSDDSVMSQFDEAFGLEFGLSFNVLANKFNSNLNNKFYNFSIEIDSLKREFNVITEECNHLRARNDELQSMVAEQHSEIARQAAEITRQDAEIARQDAEIARQDTEIARQDTEINDVKQLVGKSFFNRIKSIIKGN</sequence>
<dbReference type="GO" id="GO:0008168">
    <property type="term" value="F:methyltransferase activity"/>
    <property type="evidence" value="ECO:0007669"/>
    <property type="project" value="UniProtKB-KW"/>
</dbReference>
<dbReference type="Pfam" id="PF13489">
    <property type="entry name" value="Methyltransf_23"/>
    <property type="match status" value="1"/>
</dbReference>
<dbReference type="InterPro" id="IPR029063">
    <property type="entry name" value="SAM-dependent_MTases_sf"/>
</dbReference>
<protein>
    <submittedName>
        <fullName evidence="1">Methyltransferase</fullName>
    </submittedName>
</protein>
<dbReference type="AlphaFoldDB" id="A0A2Z4BVC2"/>